<dbReference type="Proteomes" id="UP001298424">
    <property type="component" value="Unassembled WGS sequence"/>
</dbReference>
<organism evidence="5 6">
    <name type="scientific">Kingella pumchi</name>
    <dbReference type="NCBI Taxonomy" id="2779506"/>
    <lineage>
        <taxon>Bacteria</taxon>
        <taxon>Pseudomonadati</taxon>
        <taxon>Pseudomonadota</taxon>
        <taxon>Betaproteobacteria</taxon>
        <taxon>Neisseriales</taxon>
        <taxon>Neisseriaceae</taxon>
        <taxon>Kingella</taxon>
    </lineage>
</organism>
<keyword evidence="5" id="KW-0378">Hydrolase</keyword>
<evidence type="ECO:0000256" key="1">
    <source>
        <dbReference type="SAM" id="MobiDB-lite"/>
    </source>
</evidence>
<dbReference type="InterPro" id="IPR013830">
    <property type="entry name" value="SGNH_hydro"/>
</dbReference>
<dbReference type="CDD" id="cd01825">
    <property type="entry name" value="SGNH_hydrolase_peri1"/>
    <property type="match status" value="1"/>
</dbReference>
<comment type="caution">
    <text evidence="5">The sequence shown here is derived from an EMBL/GenBank/DDBJ whole genome shotgun (WGS) entry which is preliminary data.</text>
</comment>
<feature type="signal peptide" evidence="2">
    <location>
        <begin position="1"/>
        <end position="24"/>
    </location>
</feature>
<keyword evidence="6" id="KW-1185">Reference proteome</keyword>
<name>A0ABS9NM48_9NEIS</name>
<dbReference type="Gene3D" id="3.40.50.1110">
    <property type="entry name" value="SGNH hydrolase"/>
    <property type="match status" value="1"/>
</dbReference>
<dbReference type="Pfam" id="PF22753">
    <property type="entry name" value="Ape1_N"/>
    <property type="match status" value="1"/>
</dbReference>
<proteinExistence type="predicted"/>
<evidence type="ECO:0000259" key="3">
    <source>
        <dbReference type="Pfam" id="PF13472"/>
    </source>
</evidence>
<evidence type="ECO:0000313" key="6">
    <source>
        <dbReference type="Proteomes" id="UP001298424"/>
    </source>
</evidence>
<feature type="domain" description="Peptidoglycan O-acetylesterase N-terminal" evidence="4">
    <location>
        <begin position="123"/>
        <end position="235"/>
    </location>
</feature>
<dbReference type="SUPFAM" id="SSF52266">
    <property type="entry name" value="SGNH hydrolase"/>
    <property type="match status" value="1"/>
</dbReference>
<feature type="compositionally biased region" description="Low complexity" evidence="1">
    <location>
        <begin position="55"/>
        <end position="71"/>
    </location>
</feature>
<dbReference type="EMBL" id="JAKOOW010000022">
    <property type="protein sequence ID" value="MCG6503866.1"/>
    <property type="molecule type" value="Genomic_DNA"/>
</dbReference>
<feature type="region of interest" description="Disordered" evidence="1">
    <location>
        <begin position="47"/>
        <end position="72"/>
    </location>
</feature>
<feature type="domain" description="SGNH hydrolase-type esterase" evidence="3">
    <location>
        <begin position="258"/>
        <end position="407"/>
    </location>
</feature>
<sequence>MKASKNLFPHSSLFLLLAALQLSACHKGEAAAQAADTPATIVNYHPAARAKKPQDAAAKSAAPARSKSAPAYSDRQHWLEKWHKLDQGAKVKFRIIQLGDSHTAGDYFSHEVRSRLQQRWGDGGIGWVFPNNLNGQRSALVSYQGGGWQTLSSRKEQADFPLGGALVRSNGQGSLTLSERTPSGGEQDITLMIKPLLADNPLSVTTGSGRTEAVSPLSGSPIWQYSNFSASLPLTLSAGGSDLWEIGLIGIENRQPGIVYSALGINGSQLAQSSRWRAGWEQDLAATRADLVVLAYGTNEAFNPKLDLAQTEQQWHDIIARIRKTLPNAGIMVIGAPESLKSTAGSCGQRPAMLDQVQQMQQRIAESEGLLYWSWQTAMGGNCSMKNWMGQNLGARDGVHFSAQGYRQAGAALADDIIRMVQER</sequence>
<evidence type="ECO:0000313" key="5">
    <source>
        <dbReference type="EMBL" id="MCG6503866.1"/>
    </source>
</evidence>
<gene>
    <name evidence="5" type="ORF">MB824_05070</name>
</gene>
<dbReference type="GO" id="GO:0016787">
    <property type="term" value="F:hydrolase activity"/>
    <property type="evidence" value="ECO:0007669"/>
    <property type="project" value="UniProtKB-KW"/>
</dbReference>
<dbReference type="InterPro" id="IPR051532">
    <property type="entry name" value="Ester_Hydrolysis_Enzymes"/>
</dbReference>
<dbReference type="PANTHER" id="PTHR30383:SF29">
    <property type="entry name" value="SGNH HYDROLASE-TYPE ESTERASE DOMAIN-CONTAINING PROTEIN"/>
    <property type="match status" value="1"/>
</dbReference>
<accession>A0ABS9NM48</accession>
<protein>
    <submittedName>
        <fullName evidence="5">SGNH/GDSL hydrolase family protein</fullName>
    </submittedName>
</protein>
<feature type="chain" id="PRO_5047489248" evidence="2">
    <location>
        <begin position="25"/>
        <end position="424"/>
    </location>
</feature>
<dbReference type="PANTHER" id="PTHR30383">
    <property type="entry name" value="THIOESTERASE 1/PROTEASE 1/LYSOPHOSPHOLIPASE L1"/>
    <property type="match status" value="1"/>
</dbReference>
<evidence type="ECO:0000256" key="2">
    <source>
        <dbReference type="SAM" id="SignalP"/>
    </source>
</evidence>
<evidence type="ECO:0000259" key="4">
    <source>
        <dbReference type="Pfam" id="PF22753"/>
    </source>
</evidence>
<keyword evidence="2" id="KW-0732">Signal</keyword>
<dbReference type="Gene3D" id="2.60.120.1360">
    <property type="match status" value="1"/>
</dbReference>
<dbReference type="RefSeq" id="WP_238746499.1">
    <property type="nucleotide sequence ID" value="NZ_JAKOOW010000022.1"/>
</dbReference>
<dbReference type="InterPro" id="IPR036514">
    <property type="entry name" value="SGNH_hydro_sf"/>
</dbReference>
<reference evidence="5 6" key="1">
    <citation type="submission" date="2022-02" db="EMBL/GenBank/DDBJ databases">
        <title>Genome sequence data of Kingella unionensis sp. nov. strain CICC 24913 (CCUG 75125).</title>
        <authorList>
            <person name="Xiao M."/>
        </authorList>
    </citation>
    <scope>NUCLEOTIDE SEQUENCE [LARGE SCALE GENOMIC DNA]</scope>
    <source>
        <strain evidence="5 6">CICC 24913</strain>
    </source>
</reference>
<dbReference type="Pfam" id="PF13472">
    <property type="entry name" value="Lipase_GDSL_2"/>
    <property type="match status" value="1"/>
</dbReference>
<dbReference type="InterPro" id="IPR055041">
    <property type="entry name" value="Ape1_N"/>
</dbReference>